<dbReference type="FunFam" id="1.20.1280.50:FF:000023">
    <property type="entry name" value="F-box/LRR-repeat protein 4"/>
    <property type="match status" value="1"/>
</dbReference>
<proteinExistence type="predicted"/>
<evidence type="ECO:0000313" key="2">
    <source>
        <dbReference type="EMBL" id="KAF5795215.1"/>
    </source>
</evidence>
<reference evidence="2" key="1">
    <citation type="journal article" date="2017" name="Nature">
        <title>The sunflower genome provides insights into oil metabolism, flowering and Asterid evolution.</title>
        <authorList>
            <person name="Badouin H."/>
            <person name="Gouzy J."/>
            <person name="Grassa C.J."/>
            <person name="Murat F."/>
            <person name="Staton S.E."/>
            <person name="Cottret L."/>
            <person name="Lelandais-Briere C."/>
            <person name="Owens G.L."/>
            <person name="Carrere S."/>
            <person name="Mayjonade B."/>
            <person name="Legrand L."/>
            <person name="Gill N."/>
            <person name="Kane N.C."/>
            <person name="Bowers J.E."/>
            <person name="Hubner S."/>
            <person name="Bellec A."/>
            <person name="Berard A."/>
            <person name="Berges H."/>
            <person name="Blanchet N."/>
            <person name="Boniface M.C."/>
            <person name="Brunel D."/>
            <person name="Catrice O."/>
            <person name="Chaidir N."/>
            <person name="Claudel C."/>
            <person name="Donnadieu C."/>
            <person name="Faraut T."/>
            <person name="Fievet G."/>
            <person name="Helmstetter N."/>
            <person name="King M."/>
            <person name="Knapp S.J."/>
            <person name="Lai Z."/>
            <person name="Le Paslier M.C."/>
            <person name="Lippi Y."/>
            <person name="Lorenzon L."/>
            <person name="Mandel J.R."/>
            <person name="Marage G."/>
            <person name="Marchand G."/>
            <person name="Marquand E."/>
            <person name="Bret-Mestries E."/>
            <person name="Morien E."/>
            <person name="Nambeesan S."/>
            <person name="Nguyen T."/>
            <person name="Pegot-Espagnet P."/>
            <person name="Pouilly N."/>
            <person name="Raftis F."/>
            <person name="Sallet E."/>
            <person name="Schiex T."/>
            <person name="Thomas J."/>
            <person name="Vandecasteele C."/>
            <person name="Vares D."/>
            <person name="Vear F."/>
            <person name="Vautrin S."/>
            <person name="Crespi M."/>
            <person name="Mangin B."/>
            <person name="Burke J.M."/>
            <person name="Salse J."/>
            <person name="Munos S."/>
            <person name="Vincourt P."/>
            <person name="Rieseberg L.H."/>
            <person name="Langlade N.B."/>
        </authorList>
    </citation>
    <scope>NUCLEOTIDE SEQUENCE</scope>
    <source>
        <tissue evidence="2">Leaves</tissue>
    </source>
</reference>
<evidence type="ECO:0000313" key="3">
    <source>
        <dbReference type="Proteomes" id="UP000215914"/>
    </source>
</evidence>
<accession>A0A9K3NCY9</accession>
<organism evidence="2 3">
    <name type="scientific">Helianthus annuus</name>
    <name type="common">Common sunflower</name>
    <dbReference type="NCBI Taxonomy" id="4232"/>
    <lineage>
        <taxon>Eukaryota</taxon>
        <taxon>Viridiplantae</taxon>
        <taxon>Streptophyta</taxon>
        <taxon>Embryophyta</taxon>
        <taxon>Tracheophyta</taxon>
        <taxon>Spermatophyta</taxon>
        <taxon>Magnoliopsida</taxon>
        <taxon>eudicotyledons</taxon>
        <taxon>Gunneridae</taxon>
        <taxon>Pentapetalae</taxon>
        <taxon>asterids</taxon>
        <taxon>campanulids</taxon>
        <taxon>Asterales</taxon>
        <taxon>Asteraceae</taxon>
        <taxon>Asteroideae</taxon>
        <taxon>Heliantheae alliance</taxon>
        <taxon>Heliantheae</taxon>
        <taxon>Helianthus</taxon>
    </lineage>
</organism>
<sequence>MRGHDWINSMLPDELILEIFRNLDSKTSRDACALVCRRWLTLERLSRDTIRIGGSGSSDSLVNLIASRFVNVTNLYIDERLSGAHPFDSYWIKLGHFYEYSLLMQ</sequence>
<evidence type="ECO:0000259" key="1">
    <source>
        <dbReference type="SMART" id="SM00256"/>
    </source>
</evidence>
<gene>
    <name evidence="2" type="ORF">HanXRQr2_Chr08g0337041</name>
</gene>
<feature type="domain" description="F-box" evidence="1">
    <location>
        <begin position="11"/>
        <end position="52"/>
    </location>
</feature>
<dbReference type="Gramene" id="mRNA:HanXRQr2_Chr08g0337041">
    <property type="protein sequence ID" value="mRNA:HanXRQr2_Chr08g0337041"/>
    <property type="gene ID" value="HanXRQr2_Chr08g0337041"/>
</dbReference>
<comment type="caution">
    <text evidence="2">The sequence shown here is derived from an EMBL/GenBank/DDBJ whole genome shotgun (WGS) entry which is preliminary data.</text>
</comment>
<protein>
    <submittedName>
        <fullName evidence="2">F-box domain-containing protein</fullName>
    </submittedName>
</protein>
<dbReference type="SMART" id="SM00256">
    <property type="entry name" value="FBOX"/>
    <property type="match status" value="1"/>
</dbReference>
<keyword evidence="3" id="KW-1185">Reference proteome</keyword>
<dbReference type="InterPro" id="IPR001810">
    <property type="entry name" value="F-box_dom"/>
</dbReference>
<dbReference type="InterPro" id="IPR036047">
    <property type="entry name" value="F-box-like_dom_sf"/>
</dbReference>
<dbReference type="Proteomes" id="UP000215914">
    <property type="component" value="Unassembled WGS sequence"/>
</dbReference>
<dbReference type="EMBL" id="MNCJ02000323">
    <property type="protein sequence ID" value="KAF5795215.1"/>
    <property type="molecule type" value="Genomic_DNA"/>
</dbReference>
<dbReference type="Pfam" id="PF12937">
    <property type="entry name" value="F-box-like"/>
    <property type="match status" value="1"/>
</dbReference>
<dbReference type="Gene3D" id="1.20.1280.50">
    <property type="match status" value="1"/>
</dbReference>
<dbReference type="CDD" id="cd22159">
    <property type="entry name" value="F-box_AtTIR1-like"/>
    <property type="match status" value="1"/>
</dbReference>
<name>A0A9K3NCY9_HELAN</name>
<reference evidence="2" key="2">
    <citation type="submission" date="2020-06" db="EMBL/GenBank/DDBJ databases">
        <title>Helianthus annuus Genome sequencing and assembly Release 2.</title>
        <authorList>
            <person name="Gouzy J."/>
            <person name="Langlade N."/>
            <person name="Munos S."/>
        </authorList>
    </citation>
    <scope>NUCLEOTIDE SEQUENCE</scope>
    <source>
        <tissue evidence="2">Leaves</tissue>
    </source>
</reference>
<dbReference type="SUPFAM" id="SSF81383">
    <property type="entry name" value="F-box domain"/>
    <property type="match status" value="1"/>
</dbReference>
<dbReference type="AlphaFoldDB" id="A0A9K3NCY9"/>